<keyword evidence="4 12" id="KW-0679">Respiratory chain</keyword>
<evidence type="ECO:0000256" key="1">
    <source>
        <dbReference type="ARBA" id="ARBA00004434"/>
    </source>
</evidence>
<evidence type="ECO:0000256" key="2">
    <source>
        <dbReference type="ARBA" id="ARBA00007856"/>
    </source>
</evidence>
<evidence type="ECO:0000256" key="4">
    <source>
        <dbReference type="ARBA" id="ARBA00022660"/>
    </source>
</evidence>
<dbReference type="AlphaFoldDB" id="A0A1Y1U822"/>
<dbReference type="GO" id="GO:0006122">
    <property type="term" value="P:mitochondrial electron transport, ubiquinol to cytochrome c"/>
    <property type="evidence" value="ECO:0007669"/>
    <property type="project" value="UniProtKB-UniRule"/>
</dbReference>
<accession>A0A1Y1U822</accession>
<feature type="non-terminal residue" evidence="13">
    <location>
        <position position="1"/>
    </location>
</feature>
<dbReference type="GO" id="GO:0005743">
    <property type="term" value="C:mitochondrial inner membrane"/>
    <property type="evidence" value="ECO:0007669"/>
    <property type="project" value="UniProtKB-SubCell"/>
</dbReference>
<dbReference type="FunFam" id="1.20.5.260:FF:000001">
    <property type="entry name" value="Cytochrome b-c1 complex subunit 9"/>
    <property type="match status" value="1"/>
</dbReference>
<dbReference type="PANTHER" id="PTHR12980">
    <property type="entry name" value="UBIQUINOL-CYTOCHROME C REDUCTASE COMPLEX, SUBUNIT X"/>
    <property type="match status" value="1"/>
</dbReference>
<protein>
    <recommendedName>
        <fullName evidence="11 12">Complex III subunit 9</fullName>
    </recommendedName>
</protein>
<dbReference type="FunCoup" id="A0A1Y1U822">
    <property type="interactions" value="88"/>
</dbReference>
<reference evidence="13 14" key="1">
    <citation type="submission" date="2017-03" db="EMBL/GenBank/DDBJ databases">
        <title>Widespread Adenine N6-methylation of Active Genes in Fungi.</title>
        <authorList>
            <consortium name="DOE Joint Genome Institute"/>
            <person name="Mondo S.J."/>
            <person name="Dannebaum R.O."/>
            <person name="Kuo R.C."/>
            <person name="Louie K.B."/>
            <person name="Bewick A.J."/>
            <person name="Labutti K."/>
            <person name="Haridas S."/>
            <person name="Kuo A."/>
            <person name="Salamov A."/>
            <person name="Ahrendt S.R."/>
            <person name="Lau R."/>
            <person name="Bowen B.P."/>
            <person name="Lipzen A."/>
            <person name="Sullivan W."/>
            <person name="Andreopoulos W.B."/>
            <person name="Clum A."/>
            <person name="Lindquist E."/>
            <person name="Daum C."/>
            <person name="Northen T.R."/>
            <person name="Ramamoorthy G."/>
            <person name="Schmitz R.J."/>
            <person name="Gryganskyi A."/>
            <person name="Culley D."/>
            <person name="Magnuson J."/>
            <person name="James T.Y."/>
            <person name="O'Malley M.A."/>
            <person name="Stajich J.E."/>
            <person name="Spatafora J.W."/>
            <person name="Visel A."/>
            <person name="Grigoriev I.V."/>
        </authorList>
    </citation>
    <scope>NUCLEOTIDE SEQUENCE [LARGE SCALE GENOMIC DNA]</scope>
    <source>
        <strain evidence="13 14">NRRL Y-17943</strain>
    </source>
</reference>
<dbReference type="Gene3D" id="1.20.5.260">
    <property type="entry name" value="Cytochrome b-c1 complex subunit 9"/>
    <property type="match status" value="1"/>
</dbReference>
<comment type="caution">
    <text evidence="13">The sequence shown here is derived from an EMBL/GenBank/DDBJ whole genome shotgun (WGS) entry which is preliminary data.</text>
</comment>
<keyword evidence="5 12" id="KW-0812">Transmembrane</keyword>
<dbReference type="SUPFAM" id="SSF81514">
    <property type="entry name" value="Subunit X (non-heme 7 kDa protein) of cytochrome bc1 complex (Ubiquinol-cytochrome c reductase)"/>
    <property type="match status" value="1"/>
</dbReference>
<comment type="similarity">
    <text evidence="2 12">Belongs to the UQCR10/QCR9 family.</text>
</comment>
<dbReference type="InterPro" id="IPR008027">
    <property type="entry name" value="QCR9"/>
</dbReference>
<dbReference type="Proteomes" id="UP000193218">
    <property type="component" value="Unassembled WGS sequence"/>
</dbReference>
<comment type="subcellular location">
    <subcellularLocation>
        <location evidence="1 12">Mitochondrion inner membrane</location>
        <topology evidence="1 12">Single-pass membrane protein</topology>
    </subcellularLocation>
</comment>
<dbReference type="Pfam" id="PF05365">
    <property type="entry name" value="UCR_UQCRX_QCR9"/>
    <property type="match status" value="1"/>
</dbReference>
<dbReference type="GO" id="GO:0045275">
    <property type="term" value="C:respiratory chain complex III"/>
    <property type="evidence" value="ECO:0007669"/>
    <property type="project" value="UniProtKB-UniRule"/>
</dbReference>
<dbReference type="STRING" id="4999.A0A1Y1U822"/>
<keyword evidence="8 12" id="KW-1133">Transmembrane helix</keyword>
<sequence length="63" mass="7371">QQPIYNTIFKRNPVFVSSVFLAAFGFSIGYDLVTSAWWDRHNKGKQWKDIRSRYIEQSGGDDE</sequence>
<evidence type="ECO:0000256" key="5">
    <source>
        <dbReference type="ARBA" id="ARBA00022692"/>
    </source>
</evidence>
<keyword evidence="3 12" id="KW-0813">Transport</keyword>
<evidence type="ECO:0000313" key="14">
    <source>
        <dbReference type="Proteomes" id="UP000193218"/>
    </source>
</evidence>
<evidence type="ECO:0000256" key="11">
    <source>
        <dbReference type="ARBA" id="ARBA00044247"/>
    </source>
</evidence>
<feature type="transmembrane region" description="Helical" evidence="12">
    <location>
        <begin position="15"/>
        <end position="38"/>
    </location>
</feature>
<dbReference type="RefSeq" id="XP_021867976.1">
    <property type="nucleotide sequence ID" value="XM_022013708.1"/>
</dbReference>
<dbReference type="InParanoid" id="A0A1Y1U822"/>
<evidence type="ECO:0000256" key="12">
    <source>
        <dbReference type="RuleBase" id="RU368056"/>
    </source>
</evidence>
<dbReference type="GeneID" id="33555516"/>
<evidence type="ECO:0000256" key="8">
    <source>
        <dbReference type="ARBA" id="ARBA00022989"/>
    </source>
</evidence>
<keyword evidence="9 12" id="KW-0496">Mitochondrion</keyword>
<name>A0A1Y1U822_9TREE</name>
<dbReference type="EMBL" id="NBSH01000018">
    <property type="protein sequence ID" value="ORX33666.1"/>
    <property type="molecule type" value="Genomic_DNA"/>
</dbReference>
<dbReference type="PANTHER" id="PTHR12980:SF0">
    <property type="entry name" value="CYTOCHROME B-C1 COMPLEX SUBUNIT 9"/>
    <property type="match status" value="1"/>
</dbReference>
<evidence type="ECO:0000256" key="6">
    <source>
        <dbReference type="ARBA" id="ARBA00022792"/>
    </source>
</evidence>
<evidence type="ECO:0000256" key="7">
    <source>
        <dbReference type="ARBA" id="ARBA00022982"/>
    </source>
</evidence>
<keyword evidence="10 12" id="KW-0472">Membrane</keyword>
<comment type="subunit">
    <text evidence="12">Component of the ubiquinol-cytochrome c oxidoreductase (cytochrome b-c1 complex, complex III, CIII), a multisubunit enzyme composed of 3 respiratory subunits cytochrome b, cytochrome c1 and Rieske protein, 2 core protein subunits, and additional low-molecular weight protein subunits.</text>
</comment>
<keyword evidence="14" id="KW-1185">Reference proteome</keyword>
<evidence type="ECO:0000256" key="3">
    <source>
        <dbReference type="ARBA" id="ARBA00022448"/>
    </source>
</evidence>
<proteinExistence type="inferred from homology"/>
<organism evidence="13 14">
    <name type="scientific">Kockovaella imperatae</name>
    <dbReference type="NCBI Taxonomy" id="4999"/>
    <lineage>
        <taxon>Eukaryota</taxon>
        <taxon>Fungi</taxon>
        <taxon>Dikarya</taxon>
        <taxon>Basidiomycota</taxon>
        <taxon>Agaricomycotina</taxon>
        <taxon>Tremellomycetes</taxon>
        <taxon>Tremellales</taxon>
        <taxon>Cuniculitremaceae</taxon>
        <taxon>Kockovaella</taxon>
    </lineage>
</organism>
<dbReference type="OrthoDB" id="44067at2759"/>
<keyword evidence="7 12" id="KW-0249">Electron transport</keyword>
<keyword evidence="6 12" id="KW-0999">Mitochondrion inner membrane</keyword>
<evidence type="ECO:0000256" key="10">
    <source>
        <dbReference type="ARBA" id="ARBA00023136"/>
    </source>
</evidence>
<dbReference type="InterPro" id="IPR036656">
    <property type="entry name" value="QCR9_sf"/>
</dbReference>
<evidence type="ECO:0000313" key="13">
    <source>
        <dbReference type="EMBL" id="ORX33666.1"/>
    </source>
</evidence>
<evidence type="ECO:0000256" key="9">
    <source>
        <dbReference type="ARBA" id="ARBA00023128"/>
    </source>
</evidence>
<gene>
    <name evidence="13" type="ORF">BD324DRAFT_584823</name>
</gene>
<comment type="function">
    <text evidence="12">Component of the ubiquinol-cytochrome c oxidoreductase, a multisubunit transmembrane complex that is part of the mitochondrial electron transport chain which drives oxidative phosphorylation. The complex plays an important role in the uptake of multiple carbon sources present in different host niches.</text>
</comment>